<dbReference type="CDD" id="cd03385">
    <property type="entry name" value="PAP2_BcrC_like"/>
    <property type="match status" value="1"/>
</dbReference>
<evidence type="ECO:0000313" key="3">
    <source>
        <dbReference type="EMBL" id="MDR6242383.1"/>
    </source>
</evidence>
<dbReference type="InterPro" id="IPR033879">
    <property type="entry name" value="UPP_Pase"/>
</dbReference>
<dbReference type="InterPro" id="IPR036938">
    <property type="entry name" value="PAP2/HPO_sf"/>
</dbReference>
<reference evidence="3 4" key="1">
    <citation type="submission" date="2023-07" db="EMBL/GenBank/DDBJ databases">
        <title>Genomic Encyclopedia of Type Strains, Phase IV (KMG-IV): sequencing the most valuable type-strain genomes for metagenomic binning, comparative biology and taxonomic classification.</title>
        <authorList>
            <person name="Goeker M."/>
        </authorList>
    </citation>
    <scope>NUCLEOTIDE SEQUENCE [LARGE SCALE GENOMIC DNA]</scope>
    <source>
        <strain evidence="3 4">DSM 22170</strain>
    </source>
</reference>
<feature type="transmembrane region" description="Helical" evidence="1">
    <location>
        <begin position="123"/>
        <end position="142"/>
    </location>
</feature>
<dbReference type="PANTHER" id="PTHR14969">
    <property type="entry name" value="SPHINGOSINE-1-PHOSPHATE PHOSPHOHYDROLASE"/>
    <property type="match status" value="1"/>
</dbReference>
<dbReference type="SUPFAM" id="SSF48317">
    <property type="entry name" value="Acid phosphatase/Vanadium-dependent haloperoxidase"/>
    <property type="match status" value="1"/>
</dbReference>
<dbReference type="SMART" id="SM00014">
    <property type="entry name" value="acidPPc"/>
    <property type="match status" value="1"/>
</dbReference>
<dbReference type="EMBL" id="JAVDQH010000001">
    <property type="protein sequence ID" value="MDR6242383.1"/>
    <property type="molecule type" value="Genomic_DNA"/>
</dbReference>
<name>A0ABU1IT34_9BACL</name>
<organism evidence="3 4">
    <name type="scientific">Paenibacillus hunanensis</name>
    <dbReference type="NCBI Taxonomy" id="539262"/>
    <lineage>
        <taxon>Bacteria</taxon>
        <taxon>Bacillati</taxon>
        <taxon>Bacillota</taxon>
        <taxon>Bacilli</taxon>
        <taxon>Bacillales</taxon>
        <taxon>Paenibacillaceae</taxon>
        <taxon>Paenibacillus</taxon>
    </lineage>
</organism>
<dbReference type="Proteomes" id="UP001185028">
    <property type="component" value="Unassembled WGS sequence"/>
</dbReference>
<comment type="caution">
    <text evidence="3">The sequence shown here is derived from an EMBL/GenBank/DDBJ whole genome shotgun (WGS) entry which is preliminary data.</text>
</comment>
<dbReference type="InterPro" id="IPR000326">
    <property type="entry name" value="PAP2/HPO"/>
</dbReference>
<proteinExistence type="predicted"/>
<dbReference type="Pfam" id="PF01569">
    <property type="entry name" value="PAP2"/>
    <property type="match status" value="1"/>
</dbReference>
<sequence length="199" mass="22729">MEHMDELLFLWINSGAQRLAFLNPFMVFLSKYAVLFFMIGAVVYWFTRARADRRMISEALVSALLGFTASWILGQLVYRDRPFVTLDAIQLVSHEANASFPSNHALGAFVIAMTIWQFRRRAGWVWLLSASGIALGRVWTGVHYPGDVLAGALIGILISVLVHRLFTRISLASSLLELGIYWYERMETKIWPRAGYRNR</sequence>
<feature type="transmembrane region" description="Helical" evidence="1">
    <location>
        <begin position="98"/>
        <end position="116"/>
    </location>
</feature>
<keyword evidence="1" id="KW-0472">Membrane</keyword>
<feature type="transmembrane region" description="Helical" evidence="1">
    <location>
        <begin position="59"/>
        <end position="78"/>
    </location>
</feature>
<dbReference type="EC" id="3.6.1.27" evidence="3"/>
<evidence type="ECO:0000313" key="4">
    <source>
        <dbReference type="Proteomes" id="UP001185028"/>
    </source>
</evidence>
<keyword evidence="4" id="KW-1185">Reference proteome</keyword>
<keyword evidence="1" id="KW-0812">Transmembrane</keyword>
<evidence type="ECO:0000256" key="1">
    <source>
        <dbReference type="SAM" id="Phobius"/>
    </source>
</evidence>
<protein>
    <submittedName>
        <fullName evidence="3">Undecaprenyl-diphosphatase</fullName>
        <ecNumber evidence="3">3.6.1.27</ecNumber>
    </submittedName>
</protein>
<dbReference type="Gene3D" id="1.20.144.10">
    <property type="entry name" value="Phosphatidic acid phosphatase type 2/haloperoxidase"/>
    <property type="match status" value="1"/>
</dbReference>
<gene>
    <name evidence="3" type="ORF">JOC58_000267</name>
</gene>
<accession>A0ABU1IT34</accession>
<dbReference type="PANTHER" id="PTHR14969:SF13">
    <property type="entry name" value="AT30094P"/>
    <property type="match status" value="1"/>
</dbReference>
<feature type="transmembrane region" description="Helical" evidence="1">
    <location>
        <begin position="148"/>
        <end position="166"/>
    </location>
</feature>
<keyword evidence="3" id="KW-0378">Hydrolase</keyword>
<evidence type="ECO:0000259" key="2">
    <source>
        <dbReference type="SMART" id="SM00014"/>
    </source>
</evidence>
<feature type="domain" description="Phosphatidic acid phosphatase type 2/haloperoxidase" evidence="2">
    <location>
        <begin position="59"/>
        <end position="163"/>
    </location>
</feature>
<dbReference type="GO" id="GO:0050380">
    <property type="term" value="F:undecaprenyl-diphosphatase activity"/>
    <property type="evidence" value="ECO:0007669"/>
    <property type="project" value="UniProtKB-EC"/>
</dbReference>
<feature type="transmembrane region" description="Helical" evidence="1">
    <location>
        <begin position="20"/>
        <end position="47"/>
    </location>
</feature>
<keyword evidence="1" id="KW-1133">Transmembrane helix</keyword>